<dbReference type="GO" id="GO:0005975">
    <property type="term" value="P:carbohydrate metabolic process"/>
    <property type="evidence" value="ECO:0007669"/>
    <property type="project" value="InterPro"/>
</dbReference>
<dbReference type="InterPro" id="IPR006102">
    <property type="entry name" value="Ig-like_GH2"/>
</dbReference>
<dbReference type="GeneID" id="97554143"/>
<evidence type="ECO:0000256" key="2">
    <source>
        <dbReference type="ARBA" id="ARBA00022801"/>
    </source>
</evidence>
<feature type="domain" description="Glycosyl hydrolases family 2 sugar binding" evidence="6">
    <location>
        <begin position="24"/>
        <end position="182"/>
    </location>
</feature>
<comment type="similarity">
    <text evidence="1">Belongs to the glycosyl hydrolase 2 family.</text>
</comment>
<evidence type="ECO:0000256" key="3">
    <source>
        <dbReference type="ARBA" id="ARBA00023295"/>
    </source>
</evidence>
<dbReference type="Gene3D" id="2.60.40.10">
    <property type="entry name" value="Immunoglobulins"/>
    <property type="match status" value="1"/>
</dbReference>
<dbReference type="InterPro" id="IPR051913">
    <property type="entry name" value="GH2_Domain-Containing"/>
</dbReference>
<dbReference type="STRING" id="59843.A3958_02095"/>
<dbReference type="SUPFAM" id="SSF49785">
    <property type="entry name" value="Galactose-binding domain-like"/>
    <property type="match status" value="1"/>
</dbReference>
<sequence length="580" mass="66436">MTHTTVPRPEYPRPQWVRPDWINLNGPWQFEIDHGRSGKERGYQEIGHELSGTITVPFCPESKLSGVEYKDFMAGVWYKREFTVPESWKGRTLLHFGAVDYETEVWVNGVSIGTHRGGYTPFSFDISPQMTPGANVITVYAEDDVRSGRQPRGKQSERYDSHGCDYTRTTGIWQTVWLEHVPEAYLSDMKVVADPDNACVHLEVTVVGKALGGKLTAAALYDGKAVGDASALVSGPSVKLTLPLEEVHLWEVGQGRLYDLELSLQEQGKTGDTVQTYFGLRSVRLDGMAFRINGRSIFQRLVLDQGFYPDGIYTAPSDEALRNDIEISMGLGFNGARLHEKIFEPRFLYWADRLGYLVWGEHANWGLDITTTEGLSHFLPEWLEGMERDFNHPALIGWCPFNETWDRDGAKQNNEVLRIVYEVSKKIDPTRPVIDTSGNFHVVTDIFDIHDYDQNPQTFKERYEPMKDGGEVYNSFPNRQQYEGQPYFISEYGGIWWNPEQQDEKSWGYGNRPTSEEDFLTRYAGLTNVLLDHPRMFGFCYTQLYDVEQEVNGLYTYDRKPKFDPDLIRSINLRKAAIED</sequence>
<keyword evidence="2" id="KW-0378">Hydrolase</keyword>
<dbReference type="Pfam" id="PF02837">
    <property type="entry name" value="Glyco_hydro_2_N"/>
    <property type="match status" value="1"/>
</dbReference>
<protein>
    <submittedName>
        <fullName evidence="7">Beta-galactosidase</fullName>
    </submittedName>
</protein>
<dbReference type="InterPro" id="IPR036156">
    <property type="entry name" value="Beta-gal/glucu_dom_sf"/>
</dbReference>
<comment type="caution">
    <text evidence="7">The sequence shown here is derived from an EMBL/GenBank/DDBJ whole genome shotgun (WGS) entry which is preliminary data.</text>
</comment>
<evidence type="ECO:0000259" key="5">
    <source>
        <dbReference type="Pfam" id="PF02836"/>
    </source>
</evidence>
<dbReference type="Gene3D" id="3.20.20.80">
    <property type="entry name" value="Glycosidases"/>
    <property type="match status" value="1"/>
</dbReference>
<feature type="domain" description="Glycoside hydrolase family 2 immunoglobulin-like beta-sandwich" evidence="4">
    <location>
        <begin position="190"/>
        <end position="281"/>
    </location>
</feature>
<dbReference type="SUPFAM" id="SSF51445">
    <property type="entry name" value="(Trans)glycosidases"/>
    <property type="match status" value="1"/>
</dbReference>
<dbReference type="EMBL" id="LWMH01000002">
    <property type="protein sequence ID" value="KZS44266.1"/>
    <property type="molecule type" value="Genomic_DNA"/>
</dbReference>
<dbReference type="InterPro" id="IPR008979">
    <property type="entry name" value="Galactose-bd-like_sf"/>
</dbReference>
<evidence type="ECO:0000256" key="1">
    <source>
        <dbReference type="ARBA" id="ARBA00007401"/>
    </source>
</evidence>
<dbReference type="Gene3D" id="2.60.120.260">
    <property type="entry name" value="Galactose-binding domain-like"/>
    <property type="match status" value="1"/>
</dbReference>
<dbReference type="SUPFAM" id="SSF49303">
    <property type="entry name" value="beta-Galactosidase/glucuronidase domain"/>
    <property type="match status" value="1"/>
</dbReference>
<dbReference type="PANTHER" id="PTHR42732:SF3">
    <property type="entry name" value="HYDROLASE"/>
    <property type="match status" value="1"/>
</dbReference>
<dbReference type="InterPro" id="IPR006104">
    <property type="entry name" value="Glyco_hydro_2_N"/>
</dbReference>
<proteinExistence type="inferred from homology"/>
<keyword evidence="8" id="KW-1185">Reference proteome</keyword>
<feature type="domain" description="Glycoside hydrolase family 2 catalytic" evidence="5">
    <location>
        <begin position="319"/>
        <end position="498"/>
    </location>
</feature>
<name>A0A163FBC3_9BACL</name>
<dbReference type="Proteomes" id="UP000076796">
    <property type="component" value="Unassembled WGS sequence"/>
</dbReference>
<evidence type="ECO:0000313" key="7">
    <source>
        <dbReference type="EMBL" id="KZS44266.1"/>
    </source>
</evidence>
<dbReference type="Pfam" id="PF02836">
    <property type="entry name" value="Glyco_hydro_2_C"/>
    <property type="match status" value="1"/>
</dbReference>
<organism evidence="7 8">
    <name type="scientific">Paenibacillus glucanolyticus</name>
    <dbReference type="NCBI Taxonomy" id="59843"/>
    <lineage>
        <taxon>Bacteria</taxon>
        <taxon>Bacillati</taxon>
        <taxon>Bacillota</taxon>
        <taxon>Bacilli</taxon>
        <taxon>Bacillales</taxon>
        <taxon>Paenibacillaceae</taxon>
        <taxon>Paenibacillus</taxon>
    </lineage>
</organism>
<evidence type="ECO:0000259" key="4">
    <source>
        <dbReference type="Pfam" id="PF00703"/>
    </source>
</evidence>
<dbReference type="RefSeq" id="WP_063480338.1">
    <property type="nucleotide sequence ID" value="NZ_CP147845.1"/>
</dbReference>
<keyword evidence="3" id="KW-0326">Glycosidase</keyword>
<dbReference type="OrthoDB" id="9762066at2"/>
<dbReference type="Pfam" id="PF00703">
    <property type="entry name" value="Glyco_hydro_2"/>
    <property type="match status" value="1"/>
</dbReference>
<reference evidence="7" key="1">
    <citation type="journal article" date="2016" name="Genome Announc.">
        <title>Draft genomes of two strains of Paenibacillus glucanolyticus with capability to degrade lignocellulose.</title>
        <authorList>
            <person name="Mathews S.L."/>
            <person name="Pawlak J."/>
            <person name="Grunden A.M."/>
        </authorList>
    </citation>
    <scope>NUCLEOTIDE SEQUENCE [LARGE SCALE GENOMIC DNA]</scope>
    <source>
        <strain evidence="7">SLM1</strain>
    </source>
</reference>
<dbReference type="PANTHER" id="PTHR42732">
    <property type="entry name" value="BETA-GALACTOSIDASE"/>
    <property type="match status" value="1"/>
</dbReference>
<evidence type="ECO:0000313" key="8">
    <source>
        <dbReference type="Proteomes" id="UP000076796"/>
    </source>
</evidence>
<dbReference type="InterPro" id="IPR013783">
    <property type="entry name" value="Ig-like_fold"/>
</dbReference>
<dbReference type="GO" id="GO:0004553">
    <property type="term" value="F:hydrolase activity, hydrolyzing O-glycosyl compounds"/>
    <property type="evidence" value="ECO:0007669"/>
    <property type="project" value="InterPro"/>
</dbReference>
<dbReference type="InterPro" id="IPR006103">
    <property type="entry name" value="Glyco_hydro_2_cat"/>
</dbReference>
<gene>
    <name evidence="7" type="ORF">AWU65_29840</name>
</gene>
<evidence type="ECO:0000259" key="6">
    <source>
        <dbReference type="Pfam" id="PF02837"/>
    </source>
</evidence>
<accession>A0A163FBC3</accession>
<dbReference type="InterPro" id="IPR017853">
    <property type="entry name" value="GH"/>
</dbReference>
<dbReference type="AlphaFoldDB" id="A0A163FBC3"/>